<sequence length="119" mass="13217">MEHINTLAIKRDPAENGILQKTGLPSERSVTRQSSFRGSRWRRRARPRPRPALVAAALSPRGYRDYAPFYSVLTIRSVATERPSPRTGTAASVICAGNGAGGLLFLTERSRLYRYRNGS</sequence>
<reference evidence="2 3" key="1">
    <citation type="journal article" date="2019" name="Commun. Biol.">
        <title>The bagworm genome reveals a unique fibroin gene that provides high tensile strength.</title>
        <authorList>
            <person name="Kono N."/>
            <person name="Nakamura H."/>
            <person name="Ohtoshi R."/>
            <person name="Tomita M."/>
            <person name="Numata K."/>
            <person name="Arakawa K."/>
        </authorList>
    </citation>
    <scope>NUCLEOTIDE SEQUENCE [LARGE SCALE GENOMIC DNA]</scope>
</reference>
<evidence type="ECO:0000256" key="1">
    <source>
        <dbReference type="SAM" id="MobiDB-lite"/>
    </source>
</evidence>
<evidence type="ECO:0000313" key="3">
    <source>
        <dbReference type="Proteomes" id="UP000299102"/>
    </source>
</evidence>
<dbReference type="AlphaFoldDB" id="A0A4C2A6G1"/>
<dbReference type="EMBL" id="BGZK01002510">
    <property type="protein sequence ID" value="GBP94487.1"/>
    <property type="molecule type" value="Genomic_DNA"/>
</dbReference>
<keyword evidence="3" id="KW-1185">Reference proteome</keyword>
<evidence type="ECO:0000313" key="2">
    <source>
        <dbReference type="EMBL" id="GBP94487.1"/>
    </source>
</evidence>
<comment type="caution">
    <text evidence="2">The sequence shown here is derived from an EMBL/GenBank/DDBJ whole genome shotgun (WGS) entry which is preliminary data.</text>
</comment>
<name>A0A4C2A6G1_EUMVA</name>
<organism evidence="2 3">
    <name type="scientific">Eumeta variegata</name>
    <name type="common">Bagworm moth</name>
    <name type="synonym">Eumeta japonica</name>
    <dbReference type="NCBI Taxonomy" id="151549"/>
    <lineage>
        <taxon>Eukaryota</taxon>
        <taxon>Metazoa</taxon>
        <taxon>Ecdysozoa</taxon>
        <taxon>Arthropoda</taxon>
        <taxon>Hexapoda</taxon>
        <taxon>Insecta</taxon>
        <taxon>Pterygota</taxon>
        <taxon>Neoptera</taxon>
        <taxon>Endopterygota</taxon>
        <taxon>Lepidoptera</taxon>
        <taxon>Glossata</taxon>
        <taxon>Ditrysia</taxon>
        <taxon>Tineoidea</taxon>
        <taxon>Psychidae</taxon>
        <taxon>Oiketicinae</taxon>
        <taxon>Eumeta</taxon>
    </lineage>
</organism>
<accession>A0A4C2A6G1</accession>
<feature type="compositionally biased region" description="Basic residues" evidence="1">
    <location>
        <begin position="39"/>
        <end position="49"/>
    </location>
</feature>
<protein>
    <submittedName>
        <fullName evidence="2">Uncharacterized protein</fullName>
    </submittedName>
</protein>
<feature type="region of interest" description="Disordered" evidence="1">
    <location>
        <begin position="26"/>
        <end position="49"/>
    </location>
</feature>
<gene>
    <name evidence="2" type="ORF">EVAR_65847_1</name>
</gene>
<proteinExistence type="predicted"/>
<dbReference type="Proteomes" id="UP000299102">
    <property type="component" value="Unassembled WGS sequence"/>
</dbReference>